<gene>
    <name evidence="3" type="ORF">FN976_21535</name>
</gene>
<evidence type="ECO:0000256" key="1">
    <source>
        <dbReference type="SAM" id="Phobius"/>
    </source>
</evidence>
<dbReference type="Proteomes" id="UP000318199">
    <property type="component" value="Unassembled WGS sequence"/>
</dbReference>
<keyword evidence="4" id="KW-1185">Reference proteome</keyword>
<name>A0A562ZKZ0_9BURK</name>
<keyword evidence="3" id="KW-0012">Acyltransferase</keyword>
<keyword evidence="3" id="KW-0808">Transferase</keyword>
<dbReference type="PANTHER" id="PTHR36927">
    <property type="entry name" value="BLR4337 PROTEIN"/>
    <property type="match status" value="1"/>
</dbReference>
<comment type="caution">
    <text evidence="3">The sequence shown here is derived from an EMBL/GenBank/DDBJ whole genome shotgun (WGS) entry which is preliminary data.</text>
</comment>
<dbReference type="InterPro" id="IPR002656">
    <property type="entry name" value="Acyl_transf_3_dom"/>
</dbReference>
<feature type="transmembrane region" description="Helical" evidence="1">
    <location>
        <begin position="184"/>
        <end position="201"/>
    </location>
</feature>
<evidence type="ECO:0000313" key="4">
    <source>
        <dbReference type="Proteomes" id="UP000318199"/>
    </source>
</evidence>
<keyword evidence="1" id="KW-0812">Transmembrane</keyword>
<dbReference type="GO" id="GO:0016747">
    <property type="term" value="F:acyltransferase activity, transferring groups other than amino-acyl groups"/>
    <property type="evidence" value="ECO:0007669"/>
    <property type="project" value="InterPro"/>
</dbReference>
<dbReference type="Pfam" id="PF01757">
    <property type="entry name" value="Acyl_transf_3"/>
    <property type="match status" value="1"/>
</dbReference>
<reference evidence="3 4" key="1">
    <citation type="submission" date="2019-07" db="EMBL/GenBank/DDBJ databases">
        <title>Caenimonas sedimenti sp. nov., isolated from activated sludge.</title>
        <authorList>
            <person name="Xu J."/>
        </authorList>
    </citation>
    <scope>NUCLEOTIDE SEQUENCE [LARGE SCALE GENOMIC DNA]</scope>
    <source>
        <strain evidence="3 4">HX-9-20</strain>
    </source>
</reference>
<feature type="transmembrane region" description="Helical" evidence="1">
    <location>
        <begin position="249"/>
        <end position="266"/>
    </location>
</feature>
<dbReference type="RefSeq" id="WP_145895130.1">
    <property type="nucleotide sequence ID" value="NZ_VOBQ01000017.1"/>
</dbReference>
<dbReference type="InterPro" id="IPR050623">
    <property type="entry name" value="Glucan_succinyl_AcylTrfase"/>
</dbReference>
<accession>A0A562ZKZ0</accession>
<keyword evidence="1" id="KW-1133">Transmembrane helix</keyword>
<evidence type="ECO:0000313" key="3">
    <source>
        <dbReference type="EMBL" id="TWO68978.1"/>
    </source>
</evidence>
<feature type="transmembrane region" description="Helical" evidence="1">
    <location>
        <begin position="278"/>
        <end position="300"/>
    </location>
</feature>
<keyword evidence="1" id="KW-0472">Membrane</keyword>
<dbReference type="PANTHER" id="PTHR36927:SF1">
    <property type="entry name" value="MDO-LIKE PROTEIN"/>
    <property type="match status" value="1"/>
</dbReference>
<feature type="transmembrane region" description="Helical" evidence="1">
    <location>
        <begin position="144"/>
        <end position="163"/>
    </location>
</feature>
<dbReference type="AlphaFoldDB" id="A0A562ZKZ0"/>
<feature type="transmembrane region" description="Helical" evidence="1">
    <location>
        <begin position="312"/>
        <end position="333"/>
    </location>
</feature>
<feature type="transmembrane region" description="Helical" evidence="1">
    <location>
        <begin position="98"/>
        <end position="116"/>
    </location>
</feature>
<dbReference type="EMBL" id="VOBQ01000017">
    <property type="protein sequence ID" value="TWO68978.1"/>
    <property type="molecule type" value="Genomic_DNA"/>
</dbReference>
<organism evidence="3 4">
    <name type="scientific">Caenimonas sedimenti</name>
    <dbReference type="NCBI Taxonomy" id="2596921"/>
    <lineage>
        <taxon>Bacteria</taxon>
        <taxon>Pseudomonadati</taxon>
        <taxon>Pseudomonadota</taxon>
        <taxon>Betaproteobacteria</taxon>
        <taxon>Burkholderiales</taxon>
        <taxon>Comamonadaceae</taxon>
        <taxon>Caenimonas</taxon>
    </lineage>
</organism>
<evidence type="ECO:0000259" key="2">
    <source>
        <dbReference type="Pfam" id="PF01757"/>
    </source>
</evidence>
<feature type="transmembrane region" description="Helical" evidence="1">
    <location>
        <begin position="221"/>
        <end position="237"/>
    </location>
</feature>
<feature type="domain" description="Acyltransferase 3" evidence="2">
    <location>
        <begin position="10"/>
        <end position="357"/>
    </location>
</feature>
<dbReference type="OrthoDB" id="5504996at2"/>
<sequence>METQGPARLHALDNLRALMMWLGVVLHVALIHTVHANPLPWRDPQRTIVADIAWTAIHTFRMPAFFILAGFFVMMLLQSRGPKGLAEHRLARLGAPIVVFWLPIVMACGLFAALYMHRMVRGTWGIDMSLVTPPPGVPVGPNLLHLWFVWMLLWMSLGTAVLAQFEGLRPLFTAAGAFLRRLATSWWGVLVLALPLQGAGWAYPNGILVSSGLFLPPFAEWLHYGTFFAFGAAAYTWRAELFPVWERRWWVFAGLGLAAYLAAGAMMERRSPASDLAFVQGCASWLWSFAAIGAALRFLPASNKVLAYLSDSSYWVYILHLPLTIAFGCALYALELPGLLKIALNIAATTVVCLVTYELWVRSTWVGELLNGRRRPSRFGPTPQGLATR</sequence>
<feature type="transmembrane region" description="Helical" evidence="1">
    <location>
        <begin position="339"/>
        <end position="360"/>
    </location>
</feature>
<protein>
    <submittedName>
        <fullName evidence="3">Acyltransferase family protein</fullName>
    </submittedName>
</protein>
<feature type="transmembrane region" description="Helical" evidence="1">
    <location>
        <begin position="52"/>
        <end position="77"/>
    </location>
</feature>
<proteinExistence type="predicted"/>